<dbReference type="Proteomes" id="UP000029424">
    <property type="component" value="Chromosome 1"/>
</dbReference>
<feature type="region of interest" description="Disordered" evidence="1">
    <location>
        <begin position="126"/>
        <end position="151"/>
    </location>
</feature>
<evidence type="ECO:0000256" key="1">
    <source>
        <dbReference type="SAM" id="MobiDB-lite"/>
    </source>
</evidence>
<protein>
    <submittedName>
        <fullName evidence="2">Uncharacterized protein</fullName>
    </submittedName>
</protein>
<evidence type="ECO:0000313" key="3">
    <source>
        <dbReference type="Proteomes" id="UP000029424"/>
    </source>
</evidence>
<keyword evidence="3" id="KW-1185">Reference proteome</keyword>
<feature type="compositionally biased region" description="Low complexity" evidence="1">
    <location>
        <begin position="43"/>
        <end position="63"/>
    </location>
</feature>
<feature type="region of interest" description="Disordered" evidence="1">
    <location>
        <begin position="1"/>
        <end position="71"/>
    </location>
</feature>
<reference evidence="2 3" key="1">
    <citation type="submission" date="2014-06" db="EMBL/GenBank/DDBJ databases">
        <authorList>
            <person name="Bishop-Lilly K.A."/>
            <person name="Broomall S.M."/>
            <person name="Chain P.S."/>
            <person name="Chertkov O."/>
            <person name="Coyne S.R."/>
            <person name="Daligault H.E."/>
            <person name="Davenport K.W."/>
            <person name="Erkkila T."/>
            <person name="Frey K.G."/>
            <person name="Gibbons H.S."/>
            <person name="Gu W."/>
            <person name="Jaissle J."/>
            <person name="Johnson S.L."/>
            <person name="Koroleva G.I."/>
            <person name="Ladner J.T."/>
            <person name="Lo C.-C."/>
            <person name="Minogue T.D."/>
            <person name="Munk C."/>
            <person name="Palacios G.F."/>
            <person name="Redden C.L."/>
            <person name="Rosenzweig C.N."/>
            <person name="Scholz M.B."/>
            <person name="Teshima H."/>
            <person name="Xu Y."/>
        </authorList>
    </citation>
    <scope>NUCLEOTIDE SEQUENCE [LARGE SCALE GENOMIC DNA]</scope>
    <source>
        <strain evidence="2 3">EO147</strain>
    </source>
</reference>
<dbReference type="KEGG" id="bok:DM82_2100"/>
<evidence type="ECO:0000313" key="2">
    <source>
        <dbReference type="EMBL" id="AIO68054.1"/>
    </source>
</evidence>
<proteinExistence type="predicted"/>
<accession>A0AAI8B9P0</accession>
<dbReference type="AlphaFoldDB" id="A0AAI8B9P0"/>
<organism evidence="2 3">
    <name type="scientific">Burkholderia oklahomensis</name>
    <dbReference type="NCBI Taxonomy" id="342113"/>
    <lineage>
        <taxon>Bacteria</taxon>
        <taxon>Pseudomonadati</taxon>
        <taxon>Pseudomonadota</taxon>
        <taxon>Betaproteobacteria</taxon>
        <taxon>Burkholderiales</taxon>
        <taxon>Burkholderiaceae</taxon>
        <taxon>Burkholderia</taxon>
        <taxon>pseudomallei group</taxon>
    </lineage>
</organism>
<name>A0AAI8B9P0_9BURK</name>
<gene>
    <name evidence="2" type="ORF">DM82_2100</name>
</gene>
<sequence length="206" mass="21441">MGAVPGSAACTHAIAPRAARRHASRIRDDHDDHDDRNHHDVAASRAQTRRTSAADARSTHAAALPSSKRSRISIRLARNGASHATTSAGCIALPNPPGSSPAHRHAGTAGLQRLSVATRTLSAEVETASDSELSEAAPKHGSLGQPAGGHETQRALRYGDALAHLIGIVQVVQIAGAVHATANVLVLRPPAGTLFDRSIHPCRSVR</sequence>
<dbReference type="EMBL" id="CP008726">
    <property type="protein sequence ID" value="AIO68054.1"/>
    <property type="molecule type" value="Genomic_DNA"/>
</dbReference>
<feature type="compositionally biased region" description="Basic and acidic residues" evidence="1">
    <location>
        <begin position="25"/>
        <end position="42"/>
    </location>
</feature>